<dbReference type="Pfam" id="PF13560">
    <property type="entry name" value="HTH_31"/>
    <property type="match status" value="1"/>
</dbReference>
<dbReference type="SUPFAM" id="SSF47413">
    <property type="entry name" value="lambda repressor-like DNA-binding domains"/>
    <property type="match status" value="1"/>
</dbReference>
<dbReference type="SMART" id="SM00530">
    <property type="entry name" value="HTH_XRE"/>
    <property type="match status" value="1"/>
</dbReference>
<dbReference type="Gene3D" id="1.10.260.40">
    <property type="entry name" value="lambda repressor-like DNA-binding domains"/>
    <property type="match status" value="1"/>
</dbReference>
<dbReference type="InterPro" id="IPR043917">
    <property type="entry name" value="DUF5753"/>
</dbReference>
<dbReference type="InterPro" id="IPR001387">
    <property type="entry name" value="Cro/C1-type_HTH"/>
</dbReference>
<dbReference type="InterPro" id="IPR010982">
    <property type="entry name" value="Lambda_DNA-bd_dom_sf"/>
</dbReference>
<dbReference type="RefSeq" id="WP_346098622.1">
    <property type="nucleotide sequence ID" value="NZ_BAAABY010000045.1"/>
</dbReference>
<reference evidence="2 3" key="1">
    <citation type="journal article" date="2019" name="Int. J. Syst. Evol. Microbiol.">
        <title>The Global Catalogue of Microorganisms (GCM) 10K type strain sequencing project: providing services to taxonomists for standard genome sequencing and annotation.</title>
        <authorList>
            <consortium name="The Broad Institute Genomics Platform"/>
            <consortium name="The Broad Institute Genome Sequencing Center for Infectious Disease"/>
            <person name="Wu L."/>
            <person name="Ma J."/>
        </authorList>
    </citation>
    <scope>NUCLEOTIDE SEQUENCE [LARGE SCALE GENOMIC DNA]</scope>
    <source>
        <strain evidence="2 3">JCM 4805</strain>
    </source>
</reference>
<dbReference type="EMBL" id="BAAABY010000045">
    <property type="protein sequence ID" value="GAA0488373.1"/>
    <property type="molecule type" value="Genomic_DNA"/>
</dbReference>
<dbReference type="PROSITE" id="PS50943">
    <property type="entry name" value="HTH_CROC1"/>
    <property type="match status" value="1"/>
</dbReference>
<feature type="domain" description="HTH cro/C1-type" evidence="1">
    <location>
        <begin position="17"/>
        <end position="70"/>
    </location>
</feature>
<evidence type="ECO:0000313" key="3">
    <source>
        <dbReference type="Proteomes" id="UP001500909"/>
    </source>
</evidence>
<dbReference type="CDD" id="cd00093">
    <property type="entry name" value="HTH_XRE"/>
    <property type="match status" value="1"/>
</dbReference>
<comment type="caution">
    <text evidence="2">The sequence shown here is derived from an EMBL/GenBank/DDBJ whole genome shotgun (WGS) entry which is preliminary data.</text>
</comment>
<dbReference type="Pfam" id="PF19054">
    <property type="entry name" value="DUF5753"/>
    <property type="match status" value="1"/>
</dbReference>
<evidence type="ECO:0000259" key="1">
    <source>
        <dbReference type="PROSITE" id="PS50943"/>
    </source>
</evidence>
<dbReference type="Proteomes" id="UP001500909">
    <property type="component" value="Unassembled WGS sequence"/>
</dbReference>
<protein>
    <submittedName>
        <fullName evidence="2">Helix-turn-helix transcriptional regulator</fullName>
    </submittedName>
</protein>
<sequence length="273" mass="30340">MLGEGIPESRAAYGTELRQRREAAGLTQEALSQRAIMSRTHIAHIEAGRRKPSLEDARRLDQVLETGGLFERFLPTLDDRSLANFFALAAELEQRATMIREYASSLVPGLLQTEAYARAVIRSYFPPRTGEACDKIVVTRLERARMLNDPTTPVMWDLLDEAVLRRPIGGPAVMAEQLRYIADLGESERIRVHVLPFSIGVHPLMEGPAMLMSFDDTPPVAYAEGLQTGHVIDDPSAVQQCHVHYELALSDALSHPDSLALLRAVAEEYERVA</sequence>
<gene>
    <name evidence="2" type="ORF">GCM10010361_61750</name>
</gene>
<keyword evidence="3" id="KW-1185">Reference proteome</keyword>
<organism evidence="2 3">
    <name type="scientific">Streptomyces olivaceiscleroticus</name>
    <dbReference type="NCBI Taxonomy" id="68245"/>
    <lineage>
        <taxon>Bacteria</taxon>
        <taxon>Bacillati</taxon>
        <taxon>Actinomycetota</taxon>
        <taxon>Actinomycetes</taxon>
        <taxon>Kitasatosporales</taxon>
        <taxon>Streptomycetaceae</taxon>
        <taxon>Streptomyces</taxon>
    </lineage>
</organism>
<proteinExistence type="predicted"/>
<name>A0ABN1B1J0_9ACTN</name>
<accession>A0ABN1B1J0</accession>
<evidence type="ECO:0000313" key="2">
    <source>
        <dbReference type="EMBL" id="GAA0488373.1"/>
    </source>
</evidence>